<dbReference type="Pfam" id="PF06245">
    <property type="entry name" value="DUF1015"/>
    <property type="match status" value="1"/>
</dbReference>
<feature type="region of interest" description="Disordered" evidence="1">
    <location>
        <begin position="1"/>
        <end position="48"/>
    </location>
</feature>
<gene>
    <name evidence="2" type="ORF">DDE18_20765</name>
</gene>
<dbReference type="EMBL" id="QDGZ01000012">
    <property type="protein sequence ID" value="PVG80828.1"/>
    <property type="molecule type" value="Genomic_DNA"/>
</dbReference>
<proteinExistence type="predicted"/>
<accession>A0A2T8F523</accession>
<evidence type="ECO:0000313" key="3">
    <source>
        <dbReference type="Proteomes" id="UP000246018"/>
    </source>
</evidence>
<dbReference type="InterPro" id="IPR008323">
    <property type="entry name" value="UCP033563"/>
</dbReference>
<evidence type="ECO:0000256" key="1">
    <source>
        <dbReference type="SAM" id="MobiDB-lite"/>
    </source>
</evidence>
<dbReference type="PANTHER" id="PTHR36454">
    <property type="entry name" value="LMO2823 PROTEIN"/>
    <property type="match status" value="1"/>
</dbReference>
<dbReference type="Proteomes" id="UP000246018">
    <property type="component" value="Unassembled WGS sequence"/>
</dbReference>
<evidence type="ECO:0000313" key="2">
    <source>
        <dbReference type="EMBL" id="PVG80828.1"/>
    </source>
</evidence>
<keyword evidence="3" id="KW-1185">Reference proteome</keyword>
<comment type="caution">
    <text evidence="2">The sequence shown here is derived from an EMBL/GenBank/DDBJ whole genome shotgun (WGS) entry which is preliminary data.</text>
</comment>
<dbReference type="PANTHER" id="PTHR36454:SF1">
    <property type="entry name" value="DUF1015 DOMAIN-CONTAINING PROTEIN"/>
    <property type="match status" value="1"/>
</dbReference>
<evidence type="ECO:0008006" key="4">
    <source>
        <dbReference type="Google" id="ProtNLM"/>
    </source>
</evidence>
<protein>
    <recommendedName>
        <fullName evidence="4">DUF1015 domain-containing protein</fullName>
    </recommendedName>
</protein>
<name>A0A2T8F523_9ACTN</name>
<sequence length="423" mass="45963">MPAHVHDPVEVEHDQVMEPEQGSLGRPEQGRLRHSHPFPRPTRPAPYDASMDVDAVVAPPSVAKPLRLAPFRALTLSPGRVGDPASARAFARPYRAVAERLAGWQSRGHVSQDTAFGLYLHEYTVAGLSIRGLVGALDLSRRATRIEERAVWPHEGIHPGQVSELARRMAEMGMNPAPILLVHDGTPQIRAVVDEVGSGEPGWDFTDQAGQHHRIWAIRDPGQLDRVNEGLAATDALVADGHHRYAAYLALQEERPGTPWDRGLAMLVDQQDTPLFLGPIHRTLVGTPLAAVSAAAREAGARVRELPQHEALNALEPHTLVVTNGRSWAVLDLAGAPVELALGWLLDQLIPRLPTPPKRIDHHHSAEDAMSAASSKVTGVLLPATDYGQVRDIIGRGLLLPEKATSFQPKPSLGVLMRSVHDE</sequence>
<reference evidence="2 3" key="1">
    <citation type="submission" date="2018-04" db="EMBL/GenBank/DDBJ databases">
        <title>Genome of Nocardioides gansuensis WSJ-1.</title>
        <authorList>
            <person name="Wu S."/>
            <person name="Wang G."/>
        </authorList>
    </citation>
    <scope>NUCLEOTIDE SEQUENCE [LARGE SCALE GENOMIC DNA]</scope>
    <source>
        <strain evidence="2 3">WSJ-1</strain>
    </source>
</reference>
<organism evidence="2 3">
    <name type="scientific">Nocardioides gansuensis</name>
    <dbReference type="NCBI Taxonomy" id="2138300"/>
    <lineage>
        <taxon>Bacteria</taxon>
        <taxon>Bacillati</taxon>
        <taxon>Actinomycetota</taxon>
        <taxon>Actinomycetes</taxon>
        <taxon>Propionibacteriales</taxon>
        <taxon>Nocardioidaceae</taxon>
        <taxon>Nocardioides</taxon>
    </lineage>
</organism>
<dbReference type="OrthoDB" id="9781616at2"/>
<feature type="compositionally biased region" description="Basic and acidic residues" evidence="1">
    <location>
        <begin position="1"/>
        <end position="16"/>
    </location>
</feature>
<dbReference type="AlphaFoldDB" id="A0A2T8F523"/>